<dbReference type="HOGENOM" id="CLU_033536_9_0_12"/>
<protein>
    <submittedName>
        <fullName evidence="2">Putative glycosyl transferase, family 2</fullName>
        <ecNumber evidence="2">2.4.1.117</ecNumber>
    </submittedName>
</protein>
<evidence type="ECO:0000313" key="2">
    <source>
        <dbReference type="EMBL" id="ABZ98958.1"/>
    </source>
</evidence>
<dbReference type="Proteomes" id="UP000001847">
    <property type="component" value="Chromosome I"/>
</dbReference>
<dbReference type="PANTHER" id="PTHR10859">
    <property type="entry name" value="GLYCOSYL TRANSFERASE"/>
    <property type="match status" value="1"/>
</dbReference>
<reference evidence="2 3" key="1">
    <citation type="journal article" date="2008" name="PLoS ONE">
        <title>Genome sequence of the saprophyte Leptospira biflexa provides insights into the evolution of Leptospira and the pathogenesis of leptospirosis.</title>
        <authorList>
            <person name="Picardeau M."/>
            <person name="Bulach D.M."/>
            <person name="Bouchier C."/>
            <person name="Zuerner R.L."/>
            <person name="Zidane N."/>
            <person name="Wilson P.J."/>
            <person name="Creno S."/>
            <person name="Kuczek E.S."/>
            <person name="Bommezzadri S."/>
            <person name="Davis J.C."/>
            <person name="McGrath A."/>
            <person name="Johnson M.J."/>
            <person name="Boursaux-Eude C."/>
            <person name="Seemann T."/>
            <person name="Rouy Z."/>
            <person name="Coppel R.L."/>
            <person name="Rood J.I."/>
            <person name="Lajus A."/>
            <person name="Davies J.K."/>
            <person name="Medigue C."/>
            <person name="Adler B."/>
        </authorList>
    </citation>
    <scope>NUCLEOTIDE SEQUENCE [LARGE SCALE GENOMIC DNA]</scope>
    <source>
        <strain evidence="3">Patoc 1 / ATCC 23582 / Paris</strain>
    </source>
</reference>
<dbReference type="STRING" id="456481.LEPBI_I2889"/>
<dbReference type="Gene3D" id="3.90.550.10">
    <property type="entry name" value="Spore Coat Polysaccharide Biosynthesis Protein SpsA, Chain A"/>
    <property type="match status" value="1"/>
</dbReference>
<organism evidence="2 3">
    <name type="scientific">Leptospira biflexa serovar Patoc (strain Patoc 1 / ATCC 23582 / Paris)</name>
    <dbReference type="NCBI Taxonomy" id="456481"/>
    <lineage>
        <taxon>Bacteria</taxon>
        <taxon>Pseudomonadati</taxon>
        <taxon>Spirochaetota</taxon>
        <taxon>Spirochaetia</taxon>
        <taxon>Leptospirales</taxon>
        <taxon>Leptospiraceae</taxon>
        <taxon>Leptospira</taxon>
    </lineage>
</organism>
<dbReference type="RefSeq" id="WP_012389816.1">
    <property type="nucleotide sequence ID" value="NC_010602.1"/>
</dbReference>
<dbReference type="Pfam" id="PF00535">
    <property type="entry name" value="Glycos_transf_2"/>
    <property type="match status" value="1"/>
</dbReference>
<evidence type="ECO:0000313" key="3">
    <source>
        <dbReference type="Proteomes" id="UP000001847"/>
    </source>
</evidence>
<name>B0SNU6_LEPBP</name>
<dbReference type="KEGG" id="lbi:LEPBI_I2889"/>
<dbReference type="OrthoDB" id="9810303at2"/>
<keyword evidence="2" id="KW-0328">Glycosyltransferase</keyword>
<sequence length="239" mass="28384">MKKNHLSIIIPCYNECNRLPQYLDTLMITFQKKSNVDFIIVDDGSPKKEFLKLKQNIEHHLSNPKIQLLRYELNLGKGGAIQFGLQVAKGNYVGFVDADGATPAYELQRIWDHIDTHKDIDLIVGSRIPMLGRSVKKSFYRHIANRVFSYYFHKIFKIQMYDPQCGCKIFKKSLYETMKEKITDLRWLWDTQLIVLSYRNQKKIFEFPIDWNEIPDSKFNFLKDSWVVLYSAWKYRNII</sequence>
<dbReference type="InterPro" id="IPR001173">
    <property type="entry name" value="Glyco_trans_2-like"/>
</dbReference>
<dbReference type="InterPro" id="IPR029044">
    <property type="entry name" value="Nucleotide-diphossugar_trans"/>
</dbReference>
<dbReference type="SUPFAM" id="SSF53448">
    <property type="entry name" value="Nucleotide-diphospho-sugar transferases"/>
    <property type="match status" value="1"/>
</dbReference>
<accession>B0SNU6</accession>
<dbReference type="BioCyc" id="LBIF456481:LEPBI_RS14155-MONOMER"/>
<dbReference type="GO" id="GO:0006487">
    <property type="term" value="P:protein N-linked glycosylation"/>
    <property type="evidence" value="ECO:0007669"/>
    <property type="project" value="TreeGrafter"/>
</dbReference>
<dbReference type="EMBL" id="CP000786">
    <property type="protein sequence ID" value="ABZ98958.1"/>
    <property type="molecule type" value="Genomic_DNA"/>
</dbReference>
<keyword evidence="2" id="KW-0808">Transferase</keyword>
<feature type="domain" description="Glycosyltransferase 2-like" evidence="1">
    <location>
        <begin position="7"/>
        <end position="176"/>
    </location>
</feature>
<dbReference type="GO" id="GO:0004581">
    <property type="term" value="F:dolichyl-phosphate beta-glucosyltransferase activity"/>
    <property type="evidence" value="ECO:0007669"/>
    <property type="project" value="UniProtKB-EC"/>
</dbReference>
<dbReference type="AlphaFoldDB" id="B0SNU6"/>
<proteinExistence type="predicted"/>
<evidence type="ECO:0000259" key="1">
    <source>
        <dbReference type="Pfam" id="PF00535"/>
    </source>
</evidence>
<dbReference type="EC" id="2.4.1.117" evidence="2"/>
<dbReference type="PANTHER" id="PTHR10859:SF91">
    <property type="entry name" value="DOLICHYL-PHOSPHATE BETA-GLUCOSYLTRANSFERASE"/>
    <property type="match status" value="1"/>
</dbReference>
<gene>
    <name evidence="2" type="ordered locus">LEPBI_I2889</name>
</gene>
<dbReference type="CAZy" id="GT2">
    <property type="family name" value="Glycosyltransferase Family 2"/>
</dbReference>
<keyword evidence="3" id="KW-1185">Reference proteome</keyword>